<reference evidence="2" key="1">
    <citation type="journal article" date="2020" name="Nat. Commun.">
        <title>Genome sequence of the cluster root forming white lupin.</title>
        <authorList>
            <person name="Hufnagel B."/>
            <person name="Marques A."/>
            <person name="Soriano A."/>
            <person name="Marques L."/>
            <person name="Divol F."/>
            <person name="Doumas P."/>
            <person name="Sallet E."/>
            <person name="Mancinotti D."/>
            <person name="Carrere S."/>
            <person name="Marande W."/>
            <person name="Arribat S."/>
            <person name="Keller J."/>
            <person name="Huneau C."/>
            <person name="Blein T."/>
            <person name="Aime D."/>
            <person name="Laguerre M."/>
            <person name="Taylor J."/>
            <person name="Schubert V."/>
            <person name="Nelson M."/>
            <person name="Geu-Flores F."/>
            <person name="Crespi M."/>
            <person name="Gallardo-Guerrero K."/>
            <person name="Delaux P.-M."/>
            <person name="Salse J."/>
            <person name="Berges H."/>
            <person name="Guyot R."/>
            <person name="Gouzy J."/>
            <person name="Peret B."/>
        </authorList>
    </citation>
    <scope>NUCLEOTIDE SEQUENCE [LARGE SCALE GENOMIC DNA]</scope>
    <source>
        <strain evidence="2">cv. Amiga</strain>
    </source>
</reference>
<name>A0A6A4QQM2_LUPAL</name>
<comment type="caution">
    <text evidence="1">The sequence shown here is derived from an EMBL/GenBank/DDBJ whole genome shotgun (WGS) entry which is preliminary data.</text>
</comment>
<dbReference type="AlphaFoldDB" id="A0A6A4QQM2"/>
<protein>
    <submittedName>
        <fullName evidence="1">Uncharacterized protein</fullName>
    </submittedName>
</protein>
<dbReference type="EMBL" id="WOCE01000004">
    <property type="protein sequence ID" value="KAE9616331.1"/>
    <property type="molecule type" value="Genomic_DNA"/>
</dbReference>
<accession>A0A6A4QQM2</accession>
<organism evidence="1 2">
    <name type="scientific">Lupinus albus</name>
    <name type="common">White lupine</name>
    <name type="synonym">Lupinus termis</name>
    <dbReference type="NCBI Taxonomy" id="3870"/>
    <lineage>
        <taxon>Eukaryota</taxon>
        <taxon>Viridiplantae</taxon>
        <taxon>Streptophyta</taxon>
        <taxon>Embryophyta</taxon>
        <taxon>Tracheophyta</taxon>
        <taxon>Spermatophyta</taxon>
        <taxon>Magnoliopsida</taxon>
        <taxon>eudicotyledons</taxon>
        <taxon>Gunneridae</taxon>
        <taxon>Pentapetalae</taxon>
        <taxon>rosids</taxon>
        <taxon>fabids</taxon>
        <taxon>Fabales</taxon>
        <taxon>Fabaceae</taxon>
        <taxon>Papilionoideae</taxon>
        <taxon>50 kb inversion clade</taxon>
        <taxon>genistoids sensu lato</taxon>
        <taxon>core genistoids</taxon>
        <taxon>Genisteae</taxon>
        <taxon>Lupinus</taxon>
    </lineage>
</organism>
<keyword evidence="2" id="KW-1185">Reference proteome</keyword>
<gene>
    <name evidence="1" type="ORF">Lalb_Chr04g0264561</name>
</gene>
<evidence type="ECO:0000313" key="1">
    <source>
        <dbReference type="EMBL" id="KAE9616331.1"/>
    </source>
</evidence>
<dbReference type="Proteomes" id="UP000447434">
    <property type="component" value="Chromosome 4"/>
</dbReference>
<proteinExistence type="predicted"/>
<evidence type="ECO:0000313" key="2">
    <source>
        <dbReference type="Proteomes" id="UP000447434"/>
    </source>
</evidence>
<sequence>MRWRQTHSWNIEHLPNIFACHYPCFDEMGFQSIYNHSCFIVQVSNIISQQHNWSSYLQFDFLVW</sequence>